<dbReference type="EMBL" id="HF936442">
    <property type="protein sequence ID" value="CCX34231.1"/>
    <property type="molecule type" value="Genomic_DNA"/>
</dbReference>
<proteinExistence type="predicted"/>
<organism evidence="1 2">
    <name type="scientific">Pyronema omphalodes (strain CBS 100304)</name>
    <name type="common">Pyronema confluens</name>
    <dbReference type="NCBI Taxonomy" id="1076935"/>
    <lineage>
        <taxon>Eukaryota</taxon>
        <taxon>Fungi</taxon>
        <taxon>Dikarya</taxon>
        <taxon>Ascomycota</taxon>
        <taxon>Pezizomycotina</taxon>
        <taxon>Pezizomycetes</taxon>
        <taxon>Pezizales</taxon>
        <taxon>Pyronemataceae</taxon>
        <taxon>Pyronema</taxon>
    </lineage>
</organism>
<dbReference type="Gene3D" id="1.10.720.60">
    <property type="match status" value="1"/>
</dbReference>
<sequence>MRPQLPNRSYMLQRGLRFLNISDLVFKERGWESGGGHVEPERSGAEWVGWSSDMTELHVRWGAVMRWLLGDMMRYATFPYALAALPKYLEEHWDDEDFKPYRDAFPEGHRENKDVLEAYVRELTAKDVKVACLKQLQGVYQNFLRCISFFSSNFSLSPA</sequence>
<dbReference type="OrthoDB" id="272500at2759"/>
<dbReference type="eggNOG" id="ENOG502SZ0R">
    <property type="taxonomic scope" value="Eukaryota"/>
</dbReference>
<evidence type="ECO:0000313" key="2">
    <source>
        <dbReference type="Proteomes" id="UP000018144"/>
    </source>
</evidence>
<keyword evidence="2" id="KW-1185">Reference proteome</keyword>
<protein>
    <submittedName>
        <fullName evidence="1">Similar to Enolase-phosphatase E1 acc. no. C7Z9X4</fullName>
    </submittedName>
</protein>
<accession>U4LPY2</accession>
<dbReference type="STRING" id="1076935.U4LPY2"/>
<name>U4LPY2_PYROM</name>
<dbReference type="Proteomes" id="UP000018144">
    <property type="component" value="Unassembled WGS sequence"/>
</dbReference>
<dbReference type="AlphaFoldDB" id="U4LPY2"/>
<evidence type="ECO:0000313" key="1">
    <source>
        <dbReference type="EMBL" id="CCX34231.1"/>
    </source>
</evidence>
<gene>
    <name evidence="1" type="ORF">PCON_03201</name>
</gene>
<reference evidence="1 2" key="1">
    <citation type="journal article" date="2013" name="PLoS Genet.">
        <title>The genome and development-dependent transcriptomes of Pyronema confluens: a window into fungal evolution.</title>
        <authorList>
            <person name="Traeger S."/>
            <person name="Altegoer F."/>
            <person name="Freitag M."/>
            <person name="Gabaldon T."/>
            <person name="Kempken F."/>
            <person name="Kumar A."/>
            <person name="Marcet-Houben M."/>
            <person name="Poggeler S."/>
            <person name="Stajich J.E."/>
            <person name="Nowrousian M."/>
        </authorList>
    </citation>
    <scope>NUCLEOTIDE SEQUENCE [LARGE SCALE GENOMIC DNA]</scope>
    <source>
        <strain evidence="2">CBS 100304</strain>
        <tissue evidence="1">Vegetative mycelium</tissue>
    </source>
</reference>